<evidence type="ECO:0000256" key="4">
    <source>
        <dbReference type="ARBA" id="ARBA00022679"/>
    </source>
</evidence>
<keyword evidence="5" id="KW-0812">Transmembrane</keyword>
<feature type="non-terminal residue" evidence="10">
    <location>
        <position position="512"/>
    </location>
</feature>
<evidence type="ECO:0000256" key="9">
    <source>
        <dbReference type="ARBA" id="ARBA00023136"/>
    </source>
</evidence>
<evidence type="ECO:0000256" key="8">
    <source>
        <dbReference type="ARBA" id="ARBA00023034"/>
    </source>
</evidence>
<proteinExistence type="inferred from homology"/>
<dbReference type="GO" id="GO:0006493">
    <property type="term" value="P:protein O-linked glycosylation"/>
    <property type="evidence" value="ECO:0007669"/>
    <property type="project" value="TreeGrafter"/>
</dbReference>
<dbReference type="Pfam" id="PF01762">
    <property type="entry name" value="Galactosyl_T"/>
    <property type="match status" value="1"/>
</dbReference>
<evidence type="ECO:0000256" key="5">
    <source>
        <dbReference type="ARBA" id="ARBA00022692"/>
    </source>
</evidence>
<dbReference type="EMBL" id="JAROKS010000005">
    <property type="protein sequence ID" value="KAK1803620.1"/>
    <property type="molecule type" value="Genomic_DNA"/>
</dbReference>
<dbReference type="Gene3D" id="3.90.550.50">
    <property type="match status" value="1"/>
</dbReference>
<evidence type="ECO:0000256" key="3">
    <source>
        <dbReference type="ARBA" id="ARBA00022676"/>
    </source>
</evidence>
<dbReference type="InterPro" id="IPR002659">
    <property type="entry name" value="Glyco_trans_31"/>
</dbReference>
<accession>A0AAD8ZRL1</accession>
<dbReference type="PANTHER" id="PTHR11214">
    <property type="entry name" value="BETA-1,3-N-ACETYLGLUCOSAMINYLTRANSFERASE"/>
    <property type="match status" value="1"/>
</dbReference>
<comment type="similarity">
    <text evidence="2">Belongs to the glycosyltransferase 31 family.</text>
</comment>
<dbReference type="AlphaFoldDB" id="A0AAD8ZRL1"/>
<keyword evidence="9" id="KW-0472">Membrane</keyword>
<keyword evidence="6" id="KW-0735">Signal-anchor</keyword>
<evidence type="ECO:0000313" key="11">
    <source>
        <dbReference type="Proteomes" id="UP001239994"/>
    </source>
</evidence>
<dbReference type="GO" id="GO:0000139">
    <property type="term" value="C:Golgi membrane"/>
    <property type="evidence" value="ECO:0007669"/>
    <property type="project" value="UniProtKB-SubCell"/>
</dbReference>
<dbReference type="Proteomes" id="UP001239994">
    <property type="component" value="Unassembled WGS sequence"/>
</dbReference>
<gene>
    <name evidence="10" type="ORF">P4O66_021036</name>
</gene>
<keyword evidence="7" id="KW-1133">Transmembrane helix</keyword>
<keyword evidence="3" id="KW-0328">Glycosyltransferase</keyword>
<keyword evidence="4" id="KW-0808">Transferase</keyword>
<name>A0AAD8ZRL1_9TELE</name>
<protein>
    <recommendedName>
        <fullName evidence="12">Hexosyltransferase</fullName>
    </recommendedName>
</protein>
<evidence type="ECO:0000313" key="10">
    <source>
        <dbReference type="EMBL" id="KAK1803620.1"/>
    </source>
</evidence>
<keyword evidence="8" id="KW-0333">Golgi apparatus</keyword>
<sequence length="512" mass="56826">DRSATEGDKPPPDQDLPSPFAITCLLTGDACISFTLRNIYTPTDSLSLSFSGNPPLCFFLMVSALQPYVWNDGWKAMMILHNPGLDSPATPPQVFTLAQPSVMEPSENIFTCTDICHVIENPHTHTHSSRTFQDLLVEVIPMSQPCVFRLQTHQWCFLLCNVLLFHALLFGGDVVEQFLLQSSPAAYTDHSVLELRERARKLDLREPWANTSQLYPVNPAPCLHHQDLLFLTLVLSDPGGAGQREAVRSSWANQTSVQGVAVRTLFVLGPAPSEAEQEAVKEESGRHGDVVQCEGASSWSSPWRARWERVKLALRWVLVFCPQVRFVVLAEDTVFLNIPALGTYLLDLRSSPDDLYLGRVIHRATPNRNPSGPHYVPFHVYPNRLFPDYCSGPAFLMSQDVVRKVYVASEDVALPLSSDVLIGLFARRAGVVATHSARFSGERHVRYNPCCYNFLFSSAGMAAEQLGVAWKDLGEGRGRSCSVLETYYSLVACKTMTYLEKLSFGGSNSTQG</sequence>
<evidence type="ECO:0000256" key="6">
    <source>
        <dbReference type="ARBA" id="ARBA00022968"/>
    </source>
</evidence>
<comment type="caution">
    <text evidence="10">The sequence shown here is derived from an EMBL/GenBank/DDBJ whole genome shotgun (WGS) entry which is preliminary data.</text>
</comment>
<organism evidence="10 11">
    <name type="scientific">Electrophorus voltai</name>
    <dbReference type="NCBI Taxonomy" id="2609070"/>
    <lineage>
        <taxon>Eukaryota</taxon>
        <taxon>Metazoa</taxon>
        <taxon>Chordata</taxon>
        <taxon>Craniata</taxon>
        <taxon>Vertebrata</taxon>
        <taxon>Euteleostomi</taxon>
        <taxon>Actinopterygii</taxon>
        <taxon>Neopterygii</taxon>
        <taxon>Teleostei</taxon>
        <taxon>Ostariophysi</taxon>
        <taxon>Gymnotiformes</taxon>
        <taxon>Gymnotoidei</taxon>
        <taxon>Gymnotidae</taxon>
        <taxon>Electrophorus</taxon>
    </lineage>
</organism>
<comment type="subcellular location">
    <subcellularLocation>
        <location evidence="1">Golgi apparatus membrane</location>
        <topology evidence="1">Single-pass type II membrane protein</topology>
    </subcellularLocation>
</comment>
<evidence type="ECO:0000256" key="7">
    <source>
        <dbReference type="ARBA" id="ARBA00022989"/>
    </source>
</evidence>
<evidence type="ECO:0000256" key="2">
    <source>
        <dbReference type="ARBA" id="ARBA00008661"/>
    </source>
</evidence>
<evidence type="ECO:0008006" key="12">
    <source>
        <dbReference type="Google" id="ProtNLM"/>
    </source>
</evidence>
<dbReference type="PANTHER" id="PTHR11214:SF29">
    <property type="entry name" value="BETA-1,3-GALACTOSYLTRANSFERASE 9"/>
    <property type="match status" value="1"/>
</dbReference>
<dbReference type="GO" id="GO:0016758">
    <property type="term" value="F:hexosyltransferase activity"/>
    <property type="evidence" value="ECO:0007669"/>
    <property type="project" value="InterPro"/>
</dbReference>
<evidence type="ECO:0000256" key="1">
    <source>
        <dbReference type="ARBA" id="ARBA00004323"/>
    </source>
</evidence>
<keyword evidence="11" id="KW-1185">Reference proteome</keyword>
<reference evidence="10" key="1">
    <citation type="submission" date="2023-03" db="EMBL/GenBank/DDBJ databases">
        <title>Electrophorus voltai genome.</title>
        <authorList>
            <person name="Bian C."/>
        </authorList>
    </citation>
    <scope>NUCLEOTIDE SEQUENCE</scope>
    <source>
        <strain evidence="10">CB-2022</strain>
        <tissue evidence="10">Muscle</tissue>
    </source>
</reference>